<keyword evidence="4" id="KW-0521">NADP</keyword>
<evidence type="ECO:0000256" key="1">
    <source>
        <dbReference type="ARBA" id="ARBA00009183"/>
    </source>
</evidence>
<dbReference type="InterPro" id="IPR036188">
    <property type="entry name" value="FAD/NAD-bd_sf"/>
</dbReference>
<evidence type="ECO:0000256" key="4">
    <source>
        <dbReference type="ARBA" id="ARBA00022857"/>
    </source>
</evidence>
<keyword evidence="3 6" id="KW-0274">FAD</keyword>
<dbReference type="Pfam" id="PF00743">
    <property type="entry name" value="FMO-like"/>
    <property type="match status" value="1"/>
</dbReference>
<evidence type="ECO:0000256" key="2">
    <source>
        <dbReference type="ARBA" id="ARBA00022630"/>
    </source>
</evidence>
<sequence>MSGKKKVVVIGAGASGLPSIKSCLEEGLEVVCFEKEDSIGGIWKFREGKPCSLTPGTQMNTNKLLGAYSDFPAPEKFSIYLPHRMCMEYLNLYADKFDLHSRVRLQHKVTAVSPLEDGRWEVKVTDPTGRDLIEMADGVMVCVGHDNIPEIPDLPGVDKFGGKVIHSQDYLHADNHKGERVLLVGNGNTAGDIANELSRTADKIHEDPYDTC</sequence>
<dbReference type="Gene3D" id="3.50.50.60">
    <property type="entry name" value="FAD/NAD(P)-binding domain"/>
    <property type="match status" value="1"/>
</dbReference>
<evidence type="ECO:0000313" key="8">
    <source>
        <dbReference type="Proteomes" id="UP001235939"/>
    </source>
</evidence>
<dbReference type="InterPro" id="IPR020946">
    <property type="entry name" value="Flavin_mOase-like"/>
</dbReference>
<keyword evidence="8" id="KW-1185">Reference proteome</keyword>
<dbReference type="PRINTS" id="PR00370">
    <property type="entry name" value="FMOXYGENASE"/>
</dbReference>
<evidence type="ECO:0000256" key="5">
    <source>
        <dbReference type="ARBA" id="ARBA00023002"/>
    </source>
</evidence>
<name>A0ABY6LR01_9ARAC</name>
<keyword evidence="5 6" id="KW-0560">Oxidoreductase</keyword>
<comment type="cofactor">
    <cofactor evidence="6">
        <name>FAD</name>
        <dbReference type="ChEBI" id="CHEBI:57692"/>
    </cofactor>
</comment>
<dbReference type="InterPro" id="IPR050346">
    <property type="entry name" value="FMO-like"/>
</dbReference>
<dbReference type="SUPFAM" id="SSF51905">
    <property type="entry name" value="FAD/NAD(P)-binding domain"/>
    <property type="match status" value="1"/>
</dbReference>
<reference evidence="7 8" key="1">
    <citation type="submission" date="2022-03" db="EMBL/GenBank/DDBJ databases">
        <title>A chromosomal length assembly of Cordylochernes scorpioides.</title>
        <authorList>
            <person name="Zeh D."/>
            <person name="Zeh J."/>
        </authorList>
    </citation>
    <scope>NUCLEOTIDE SEQUENCE [LARGE SCALE GENOMIC DNA]</scope>
    <source>
        <strain evidence="7">IN4F17</strain>
        <tissue evidence="7">Whole Body</tissue>
    </source>
</reference>
<protein>
    <recommendedName>
        <fullName evidence="6">Flavin-containing monooxygenase</fullName>
        <ecNumber evidence="6">1.-.-.-</ecNumber>
    </recommendedName>
</protein>
<keyword evidence="6" id="KW-0503">Monooxygenase</keyword>
<dbReference type="EC" id="1.-.-.-" evidence="6"/>
<accession>A0ABY6LR01</accession>
<evidence type="ECO:0000313" key="7">
    <source>
        <dbReference type="EMBL" id="UYV82756.1"/>
    </source>
</evidence>
<proteinExistence type="inferred from homology"/>
<dbReference type="Proteomes" id="UP001235939">
    <property type="component" value="Chromosome 22"/>
</dbReference>
<comment type="similarity">
    <text evidence="1 6">Belongs to the FMO family.</text>
</comment>
<evidence type="ECO:0000256" key="3">
    <source>
        <dbReference type="ARBA" id="ARBA00022827"/>
    </source>
</evidence>
<organism evidence="7 8">
    <name type="scientific">Cordylochernes scorpioides</name>
    <dbReference type="NCBI Taxonomy" id="51811"/>
    <lineage>
        <taxon>Eukaryota</taxon>
        <taxon>Metazoa</taxon>
        <taxon>Ecdysozoa</taxon>
        <taxon>Arthropoda</taxon>
        <taxon>Chelicerata</taxon>
        <taxon>Arachnida</taxon>
        <taxon>Pseudoscorpiones</taxon>
        <taxon>Cheliferoidea</taxon>
        <taxon>Chernetidae</taxon>
        <taxon>Cordylochernes</taxon>
    </lineage>
</organism>
<gene>
    <name evidence="7" type="ORF">LAZ67_22000751</name>
</gene>
<dbReference type="EMBL" id="CP092884">
    <property type="protein sequence ID" value="UYV82756.1"/>
    <property type="molecule type" value="Genomic_DNA"/>
</dbReference>
<evidence type="ECO:0000256" key="6">
    <source>
        <dbReference type="RuleBase" id="RU361177"/>
    </source>
</evidence>
<dbReference type="PANTHER" id="PTHR23023">
    <property type="entry name" value="DIMETHYLANILINE MONOOXYGENASE"/>
    <property type="match status" value="1"/>
</dbReference>
<dbReference type="InterPro" id="IPR000960">
    <property type="entry name" value="Flavin_mOase"/>
</dbReference>
<keyword evidence="2 6" id="KW-0285">Flavoprotein</keyword>